<comment type="caution">
    <text evidence="3">The sequence shown here is derived from an EMBL/GenBank/DDBJ whole genome shotgun (WGS) entry which is preliminary data.</text>
</comment>
<dbReference type="PROSITE" id="PS50887">
    <property type="entry name" value="GGDEF"/>
    <property type="match status" value="1"/>
</dbReference>
<evidence type="ECO:0000313" key="4">
    <source>
        <dbReference type="Proteomes" id="UP000627715"/>
    </source>
</evidence>
<gene>
    <name evidence="3" type="ORF">GCM10011403_20110</name>
</gene>
<evidence type="ECO:0000259" key="2">
    <source>
        <dbReference type="PROSITE" id="PS50887"/>
    </source>
</evidence>
<feature type="transmembrane region" description="Helical" evidence="1">
    <location>
        <begin position="102"/>
        <end position="119"/>
    </location>
</feature>
<evidence type="ECO:0000256" key="1">
    <source>
        <dbReference type="SAM" id="Phobius"/>
    </source>
</evidence>
<proteinExistence type="predicted"/>
<dbReference type="RefSeq" id="WP_068811792.1">
    <property type="nucleotide sequence ID" value="NZ_BMIY01000008.1"/>
</dbReference>
<organism evidence="3 4">
    <name type="scientific">Pseudohongiella nitratireducens</name>
    <dbReference type="NCBI Taxonomy" id="1768907"/>
    <lineage>
        <taxon>Bacteria</taxon>
        <taxon>Pseudomonadati</taxon>
        <taxon>Pseudomonadota</taxon>
        <taxon>Gammaproteobacteria</taxon>
        <taxon>Pseudomonadales</taxon>
        <taxon>Pseudohongiellaceae</taxon>
        <taxon>Pseudohongiella</taxon>
    </lineage>
</organism>
<feature type="transmembrane region" description="Helical" evidence="1">
    <location>
        <begin position="57"/>
        <end position="90"/>
    </location>
</feature>
<dbReference type="AlphaFoldDB" id="A0A916QK19"/>
<protein>
    <recommendedName>
        <fullName evidence="2">GGDEF domain-containing protein</fullName>
    </recommendedName>
</protein>
<accession>A0A916QK19</accession>
<dbReference type="Gene3D" id="3.30.70.270">
    <property type="match status" value="1"/>
</dbReference>
<reference evidence="3" key="2">
    <citation type="submission" date="2020-09" db="EMBL/GenBank/DDBJ databases">
        <authorList>
            <person name="Sun Q."/>
            <person name="Zhou Y."/>
        </authorList>
    </citation>
    <scope>NUCLEOTIDE SEQUENCE</scope>
    <source>
        <strain evidence="3">CGMCC 1.15425</strain>
    </source>
</reference>
<keyword evidence="4" id="KW-1185">Reference proteome</keyword>
<name>A0A916QK19_9GAMM</name>
<sequence length="257" mass="28039">MSAAKSYVASVNKLFTEFYKLSTELQILVCIVLWVYIAILMRLMYLGGGVPSDHTVMISFLILLVGLMVGPIIGSVTALVCVALINPAGIIPASVGAVDPNVWMRSIGFILMALLGGMLQRLVHWLNKELYAAQHLNVGTDLPNLRATVRHLEKILKSRNLTNKDLDVLNVRLNNLDTIRESAGQETVNQLLKTLAIELQKKLGDDAYVSQLSGDELLGVHAGEGRDVEAVQNLIKELLAKPITLDGEDYHLTASTG</sequence>
<dbReference type="OrthoDB" id="6232229at2"/>
<dbReference type="InterPro" id="IPR043128">
    <property type="entry name" value="Rev_trsase/Diguanyl_cyclase"/>
</dbReference>
<feature type="transmembrane region" description="Helical" evidence="1">
    <location>
        <begin position="25"/>
        <end position="45"/>
    </location>
</feature>
<dbReference type="InterPro" id="IPR000160">
    <property type="entry name" value="GGDEF_dom"/>
</dbReference>
<dbReference type="Proteomes" id="UP000627715">
    <property type="component" value="Unassembled WGS sequence"/>
</dbReference>
<keyword evidence="1" id="KW-0472">Membrane</keyword>
<dbReference type="SUPFAM" id="SSF55073">
    <property type="entry name" value="Nucleotide cyclase"/>
    <property type="match status" value="1"/>
</dbReference>
<reference evidence="3" key="1">
    <citation type="journal article" date="2014" name="Int. J. Syst. Evol. Microbiol.">
        <title>Complete genome sequence of Corynebacterium casei LMG S-19264T (=DSM 44701T), isolated from a smear-ripened cheese.</title>
        <authorList>
            <consortium name="US DOE Joint Genome Institute (JGI-PGF)"/>
            <person name="Walter F."/>
            <person name="Albersmeier A."/>
            <person name="Kalinowski J."/>
            <person name="Ruckert C."/>
        </authorList>
    </citation>
    <scope>NUCLEOTIDE SEQUENCE</scope>
    <source>
        <strain evidence="3">CGMCC 1.15425</strain>
    </source>
</reference>
<keyword evidence="1" id="KW-0812">Transmembrane</keyword>
<feature type="domain" description="GGDEF" evidence="2">
    <location>
        <begin position="164"/>
        <end position="257"/>
    </location>
</feature>
<keyword evidence="1" id="KW-1133">Transmembrane helix</keyword>
<evidence type="ECO:0000313" key="3">
    <source>
        <dbReference type="EMBL" id="GFZ77047.1"/>
    </source>
</evidence>
<dbReference type="InterPro" id="IPR029787">
    <property type="entry name" value="Nucleotide_cyclase"/>
</dbReference>
<dbReference type="Pfam" id="PF00990">
    <property type="entry name" value="GGDEF"/>
    <property type="match status" value="1"/>
</dbReference>
<dbReference type="EMBL" id="BMIY01000008">
    <property type="protein sequence ID" value="GFZ77047.1"/>
    <property type="molecule type" value="Genomic_DNA"/>
</dbReference>